<dbReference type="InterPro" id="IPR036199">
    <property type="entry name" value="Gp10_sf"/>
</dbReference>
<dbReference type="InterPro" id="IPR008016">
    <property type="entry name" value="Gp10"/>
</dbReference>
<dbReference type="Pfam" id="PF25622">
    <property type="entry name" value="Phi29_MCP"/>
    <property type="match status" value="1"/>
</dbReference>
<protein>
    <submittedName>
        <fullName evidence="4">Phage connector domain containing protein</fullName>
    </submittedName>
</protein>
<dbReference type="EMBL" id="HG806693">
    <property type="protein sequence ID" value="CDW59700.1"/>
    <property type="molecule type" value="Genomic_DNA"/>
</dbReference>
<reference evidence="4" key="2">
    <citation type="submission" date="2014-03" db="EMBL/GenBank/DDBJ databases">
        <title>The whipworm genome and dual-species transcriptomics of an intimate host-pathogen interaction.</title>
        <authorList>
            <person name="Foth B.J."/>
            <person name="Tsai I.J."/>
            <person name="Reid A.J."/>
            <person name="Bancroft A.J."/>
            <person name="Nichol S."/>
            <person name="Tracey A."/>
            <person name="Holroyd N."/>
            <person name="Cotton J.A."/>
            <person name="Stanley E.J."/>
            <person name="Zarowiecki M."/>
            <person name="Liu J.Z."/>
            <person name="Huckvale T."/>
            <person name="Cooper P.J."/>
            <person name="Grencis R.K."/>
            <person name="Berriman M."/>
        </authorList>
    </citation>
    <scope>NUCLEOTIDE SEQUENCE [LARGE SCALE GENOMIC DNA]</scope>
</reference>
<accession>A0A077ZM51</accession>
<dbReference type="InterPro" id="IPR031772">
    <property type="entry name" value="Gp9_N"/>
</dbReference>
<dbReference type="AlphaFoldDB" id="A0A077ZM51"/>
<dbReference type="SUPFAM" id="SSF56826">
    <property type="entry name" value="Upper collar protein gp10 (connector protein)"/>
    <property type="match status" value="1"/>
</dbReference>
<evidence type="ECO:0000259" key="3">
    <source>
        <dbReference type="Pfam" id="PF18013"/>
    </source>
</evidence>
<evidence type="ECO:0000313" key="4">
    <source>
        <dbReference type="EMBL" id="CDW59700.1"/>
    </source>
</evidence>
<evidence type="ECO:0000259" key="2">
    <source>
        <dbReference type="Pfam" id="PF16838"/>
    </source>
</evidence>
<dbReference type="Pfam" id="PF18013">
    <property type="entry name" value="Phage_lysozyme2"/>
    <property type="match status" value="1"/>
</dbReference>
<gene>
    <name evidence="4" type="ORF">TTRE_0000803801</name>
</gene>
<feature type="region of interest" description="Disordered" evidence="1">
    <location>
        <begin position="203"/>
        <end position="225"/>
    </location>
</feature>
<reference evidence="4" key="1">
    <citation type="submission" date="2014-01" db="EMBL/GenBank/DDBJ databases">
        <authorList>
            <person name="Aslett M."/>
        </authorList>
    </citation>
    <scope>NUCLEOTIDE SEQUENCE</scope>
</reference>
<dbReference type="Gene3D" id="1.10.530.10">
    <property type="match status" value="1"/>
</dbReference>
<name>A0A077ZM51_TRITR</name>
<feature type="domain" description="Phage tail lysozyme" evidence="3">
    <location>
        <begin position="20"/>
        <end position="155"/>
    </location>
</feature>
<dbReference type="InterPro" id="IPR041219">
    <property type="entry name" value="Phage_lysozyme2"/>
</dbReference>
<dbReference type="Gene3D" id="3.30.1350.20">
    <property type="entry name" value="Bacteriophage PHI-29 conector. Domain 3"/>
    <property type="match status" value="1"/>
</dbReference>
<dbReference type="Pfam" id="PF16838">
    <property type="entry name" value="Caud_tail_N"/>
    <property type="match status" value="1"/>
</dbReference>
<feature type="domain" description="Tail knob protein gp9 N-terminal" evidence="2">
    <location>
        <begin position="588"/>
        <end position="691"/>
    </location>
</feature>
<proteinExistence type="predicted"/>
<dbReference type="Proteomes" id="UP000030665">
    <property type="component" value="Unassembled WGS sequence"/>
</dbReference>
<keyword evidence="5" id="KW-1185">Reference proteome</keyword>
<evidence type="ECO:0000313" key="5">
    <source>
        <dbReference type="Proteomes" id="UP000030665"/>
    </source>
</evidence>
<dbReference type="Pfam" id="PF05352">
    <property type="entry name" value="Phage_connector"/>
    <property type="match status" value="1"/>
</dbReference>
<evidence type="ECO:0000256" key="1">
    <source>
        <dbReference type="SAM" id="MobiDB-lite"/>
    </source>
</evidence>
<dbReference type="Gene3D" id="2.40.500.10">
    <property type="entry name" value="Upper collar protein gp10 (connector protein)"/>
    <property type="match status" value="2"/>
</dbReference>
<organism evidence="4 5">
    <name type="scientific">Trichuris trichiura</name>
    <name type="common">Whipworm</name>
    <name type="synonym">Trichocephalus trichiurus</name>
    <dbReference type="NCBI Taxonomy" id="36087"/>
    <lineage>
        <taxon>Eukaryota</taxon>
        <taxon>Metazoa</taxon>
        <taxon>Ecdysozoa</taxon>
        <taxon>Nematoda</taxon>
        <taxon>Enoplea</taxon>
        <taxon>Dorylaimia</taxon>
        <taxon>Trichinellida</taxon>
        <taxon>Trichuridae</taxon>
        <taxon>Trichuris</taxon>
    </lineage>
</organism>
<sequence length="1135" mass="128433">MLIQVLPVSPLTYIGSQSQANALLPLGWSINAICAMLGNMTIESFISADLYEQGVAVDERGYGLVQWTPAVDTIIPYLNQNCPNWQTDLDANGNCQCQSVPQEYRRYQTMDAFATATDDVAYMAKCFVYCYERPADPSATLEDRAKYAQYYFNLLQGDRTDDEAIALLETIDNEGVDEENWKQKYEDNDAEWRKKYTERFKEGKPVVTPTPEPKEEPVDEEERQESLNLDDLLYGASTYYKDYVPYVTADADSLRGIGAIIMNNPALENEFLNTLVNRIAFARIASRLYTNPLATLKKGVIDVGETVEDIFVNIAKVYQYGEIAGSGADTATNLFKKYEPDVRTAFYIMNSQLTYPVTVNRAMLKSAFKSWSGMDELINGIIQSVYTAAAYDEFNITKYLIGQHILNGKLAYYRFDETSADKYKLCATQMRKVSNDFQFMSTDYNIAGVTTFTDSDKKVILINTDYDANIDTNVLASAFQLPYADYLNRRILIDGLGHLDIARLNKAFANDPTYTEPSADDMAFLDKVAGVIIDEDFVQIYDNVFEMRDMPVANTLDHNYFLHMWQTYGVSPIGVIMAYIIPDSIIYILSGVECDRDYNHIKWFNSRAEQQSYMLNHRIKTYNRCTYVRDGVVAIEAWADDIYSANYMMFQNSAFSDKWFYAFITEVRYENNRTAEVHYTIDLWQTWWMDCKVGECFVEREHVLDDAIGHNTIPEGLEYGELIVSKQSLLTDFSYNVIYGCEIVISESQLTPIENQPTWYDKPVLGRVFQDLGLTLGALAKYSGRVASGVSSAIGGYVQGGVGGAVTSAGAGVLDSIAQYSKDTHDTSRLSGASSGSVLWANQLKDAQCYVKQIRAEYARTIDQFFDMVEGLPVEADARWLALKLFELGSVAFFYDEDAGEYACMQYLSMGVFDGYGNPTKITVYSPWTHYNKVLEKGQFVIIWDNYLRVNNYQSFIGLAYRLTRLDGTIDVNCTAQKTPVVVACNENSQLSMKNMIAKVDADEPYIPVSKKFNTDDIQAIQLNAPFVALDLLEAQQRLYNQGNSMLGITSVIAQKKERMITSEVESSNADALANRRSRTMARDYATEQIRDIFGINVRWFFDDGDEPNKEVDGEDDAFQDLKDKSLASSMIKRF</sequence>